<gene>
    <name evidence="5" type="ORF">BJX66DRAFT_30278</name>
</gene>
<comment type="caution">
    <text evidence="5">The sequence shown here is derived from an EMBL/GenBank/DDBJ whole genome shotgun (WGS) entry which is preliminary data.</text>
</comment>
<feature type="chain" id="PRO_5045871186" description="Tat pathway signal sequence domain protein" evidence="1">
    <location>
        <begin position="19"/>
        <end position="932"/>
    </location>
</feature>
<dbReference type="InterPro" id="IPR048331">
    <property type="entry name" value="PcRGLX/YetA_3rd"/>
</dbReference>
<feature type="domain" description="PcRGLX/YetA-like N-terminal RIFT barrel" evidence="2">
    <location>
        <begin position="36"/>
        <end position="118"/>
    </location>
</feature>
<feature type="signal peptide" evidence="1">
    <location>
        <begin position="1"/>
        <end position="18"/>
    </location>
</feature>
<evidence type="ECO:0000259" key="2">
    <source>
        <dbReference type="Pfam" id="PF19501"/>
    </source>
</evidence>
<evidence type="ECO:0008006" key="7">
    <source>
        <dbReference type="Google" id="ProtNLM"/>
    </source>
</evidence>
<organism evidence="5 6">
    <name type="scientific">Aspergillus keveii</name>
    <dbReference type="NCBI Taxonomy" id="714993"/>
    <lineage>
        <taxon>Eukaryota</taxon>
        <taxon>Fungi</taxon>
        <taxon>Dikarya</taxon>
        <taxon>Ascomycota</taxon>
        <taxon>Pezizomycotina</taxon>
        <taxon>Eurotiomycetes</taxon>
        <taxon>Eurotiomycetidae</taxon>
        <taxon>Eurotiales</taxon>
        <taxon>Aspergillaceae</taxon>
        <taxon>Aspergillus</taxon>
        <taxon>Aspergillus subgen. Nidulantes</taxon>
    </lineage>
</organism>
<evidence type="ECO:0000256" key="1">
    <source>
        <dbReference type="SAM" id="SignalP"/>
    </source>
</evidence>
<dbReference type="Pfam" id="PF21346">
    <property type="entry name" value="PcRGLX_3rd"/>
    <property type="match status" value="1"/>
</dbReference>
<dbReference type="InterPro" id="IPR048330">
    <property type="entry name" value="PcRGLX/YetA_2nd"/>
</dbReference>
<protein>
    <recommendedName>
        <fullName evidence="7">Tat pathway signal sequence domain protein</fullName>
    </recommendedName>
</protein>
<feature type="domain" description="PcRGLX/YetA-like C-terminal alpha/alpha toroid" evidence="4">
    <location>
        <begin position="504"/>
        <end position="926"/>
    </location>
</feature>
<dbReference type="Pfam" id="PF19501">
    <property type="entry name" value="PcRGLX_1st"/>
    <property type="match status" value="1"/>
</dbReference>
<feature type="domain" description="PcRGLX/YetA-like central beta-sandwich" evidence="3">
    <location>
        <begin position="130"/>
        <end position="498"/>
    </location>
</feature>
<proteinExistence type="predicted"/>
<dbReference type="PANTHER" id="PTHR40081:SF1">
    <property type="entry name" value="TAT PATHWAY SIGNAL SEQUENCE DOMAIN PROTEIN"/>
    <property type="match status" value="1"/>
</dbReference>
<dbReference type="Proteomes" id="UP001610563">
    <property type="component" value="Unassembled WGS sequence"/>
</dbReference>
<dbReference type="InterPro" id="IPR045793">
    <property type="entry name" value="PcRGLX/YetA-like"/>
</dbReference>
<dbReference type="EMBL" id="JBFTWV010000116">
    <property type="protein sequence ID" value="KAL2786482.1"/>
    <property type="molecule type" value="Genomic_DNA"/>
</dbReference>
<keyword evidence="1" id="KW-0732">Signal</keyword>
<keyword evidence="6" id="KW-1185">Reference proteome</keyword>
<dbReference type="InterPro" id="IPR048329">
    <property type="entry name" value="PcRGLX_1st"/>
</dbReference>
<reference evidence="5 6" key="1">
    <citation type="submission" date="2024-07" db="EMBL/GenBank/DDBJ databases">
        <title>Section-level genome sequencing and comparative genomics of Aspergillus sections Usti and Cavernicolus.</title>
        <authorList>
            <consortium name="Lawrence Berkeley National Laboratory"/>
            <person name="Nybo J.L."/>
            <person name="Vesth T.C."/>
            <person name="Theobald S."/>
            <person name="Frisvad J.C."/>
            <person name="Larsen T.O."/>
            <person name="Kjaerboelling I."/>
            <person name="Rothschild-Mancinelli K."/>
            <person name="Lyhne E.K."/>
            <person name="Kogle M.E."/>
            <person name="Barry K."/>
            <person name="Clum A."/>
            <person name="Na H."/>
            <person name="Ledsgaard L."/>
            <person name="Lin J."/>
            <person name="Lipzen A."/>
            <person name="Kuo A."/>
            <person name="Riley R."/>
            <person name="Mondo S."/>
            <person name="Labutti K."/>
            <person name="Haridas S."/>
            <person name="Pangalinan J."/>
            <person name="Salamov A.A."/>
            <person name="Simmons B.A."/>
            <person name="Magnuson J.K."/>
            <person name="Chen J."/>
            <person name="Drula E."/>
            <person name="Henrissat B."/>
            <person name="Wiebenga A."/>
            <person name="Lubbers R.J."/>
            <person name="Gomes A.C."/>
            <person name="Makela M.R."/>
            <person name="Stajich J."/>
            <person name="Grigoriev I.V."/>
            <person name="Mortensen U.H."/>
            <person name="De Vries R.P."/>
            <person name="Baker S.E."/>
            <person name="Andersen M.R."/>
        </authorList>
    </citation>
    <scope>NUCLEOTIDE SEQUENCE [LARGE SCALE GENOMIC DNA]</scope>
    <source>
        <strain evidence="5 6">CBS 209.92</strain>
    </source>
</reference>
<evidence type="ECO:0000259" key="4">
    <source>
        <dbReference type="Pfam" id="PF21346"/>
    </source>
</evidence>
<accession>A0ABR4FTA1</accession>
<evidence type="ECO:0000313" key="6">
    <source>
        <dbReference type="Proteomes" id="UP001610563"/>
    </source>
</evidence>
<dbReference type="Pfam" id="PF21345">
    <property type="entry name" value="PcRGLX_2nd"/>
    <property type="match status" value="1"/>
</dbReference>
<sequence>MWSSTLLLLGAIAPGVLSLPQASSGNSNSSSSSSSSVPIHWLGETPSYTSGSTFGLPWPQGKHFYNSTAFSIASSGSGSDAIPLDSWVTGYWRDGSIKWTGHAIPPLESAAEGYTVTAQRGHSRPNKDGISVKESRGEVRVDTGSAGIAVTFPRSGSEIVSSIKKGGKVVGESGKLVLHTQSAVPDDVSARADTKVSYANFASKISNVTVTTEDGGVRALVTVRGTHAPVKKGSDAWLQFVVRFYLYANSDAIRIVHSIVFDGDAESDFISALGIQFNVPLKGEELYNRHVRIPGEEGGFLHEAVQGITGLRRDPGEAVRVAQVAGEVLPNISTWDTRVSSRMQWIPAWNDYKLSQLSPDGFTIHKRTKAGQSWVTIPGGKRSHGLTYLGGATKGGLAVGLRDFWKRYPSGVEVANAGGDEGTLTVWLYSPDAPPLDLRPFHDGMGQDTYEEQLDALEITYEDYEPGFNTPYGIARTSEVYLYAFDSTPSSDNLATLSTNTNNPPVLIPEPSYIRETKALGTYWNLPDTSNSKAATIESNLDFLVKFYEGQVDTRKWYGFLDYGDYMHTYDGDRHIWRYDVGGYAWDNSELSPDLFLWQQFLRTGREDVYRLAEALTRHTGEVDVYHIGDWKGLGTRHGVQHWADSAKQVRITQPQYRKYFFYLSGGDERVGELLEEALDTDKTYGVLDPQRKVREDGWTPTPGQPTAISLGTDWAGLAAGWLLEWERRGPRWQEARAKLTGTARGIANLTNGFVTGSGLYTITNGSLLPPPEDPNNEGIVSVSHLSAVFGMPEVISELLEYWGVDAPQGLESVWLDYCFYYGATKAEQAARYGENFGSLNLVQGHSRLSAWYANHEGNSTVGLRAWNAFYNNNDGFTADQPWKAEVLKNSSVLVETEEASWVSTNAVAQYGLAAIQNLGLVGEELEASPYP</sequence>
<name>A0ABR4FTA1_9EURO</name>
<dbReference type="PANTHER" id="PTHR40081">
    <property type="entry name" value="CONCANAVALIN A-LIKE LECTIN/GLUCANASE"/>
    <property type="match status" value="1"/>
</dbReference>
<evidence type="ECO:0000313" key="5">
    <source>
        <dbReference type="EMBL" id="KAL2786482.1"/>
    </source>
</evidence>
<evidence type="ECO:0000259" key="3">
    <source>
        <dbReference type="Pfam" id="PF21345"/>
    </source>
</evidence>